<dbReference type="Proteomes" id="UP001183585">
    <property type="component" value="Unassembled WGS sequence"/>
</dbReference>
<dbReference type="Gene3D" id="1.10.1740.10">
    <property type="match status" value="1"/>
</dbReference>
<dbReference type="PANTHER" id="PTHR43133:SF50">
    <property type="entry name" value="ECF RNA POLYMERASE SIGMA FACTOR SIGM"/>
    <property type="match status" value="1"/>
</dbReference>
<evidence type="ECO:0000259" key="7">
    <source>
        <dbReference type="Pfam" id="PF04545"/>
    </source>
</evidence>
<keyword evidence="3" id="KW-0731">Sigma factor</keyword>
<evidence type="ECO:0000256" key="5">
    <source>
        <dbReference type="ARBA" id="ARBA00023163"/>
    </source>
</evidence>
<proteinExistence type="inferred from homology"/>
<organism evidence="8 9">
    <name type="scientific">Promicromonospora iranensis</name>
    <dbReference type="NCBI Taxonomy" id="1105144"/>
    <lineage>
        <taxon>Bacteria</taxon>
        <taxon>Bacillati</taxon>
        <taxon>Actinomycetota</taxon>
        <taxon>Actinomycetes</taxon>
        <taxon>Micrococcales</taxon>
        <taxon>Promicromonosporaceae</taxon>
        <taxon>Promicromonospora</taxon>
    </lineage>
</organism>
<keyword evidence="9" id="KW-1185">Reference proteome</keyword>
<dbReference type="InterPro" id="IPR014284">
    <property type="entry name" value="RNA_pol_sigma-70_dom"/>
</dbReference>
<evidence type="ECO:0000256" key="1">
    <source>
        <dbReference type="ARBA" id="ARBA00010641"/>
    </source>
</evidence>
<dbReference type="SUPFAM" id="SSF88659">
    <property type="entry name" value="Sigma3 and sigma4 domains of RNA polymerase sigma factors"/>
    <property type="match status" value="1"/>
</dbReference>
<dbReference type="InterPro" id="IPR036388">
    <property type="entry name" value="WH-like_DNA-bd_sf"/>
</dbReference>
<keyword evidence="5" id="KW-0804">Transcription</keyword>
<feature type="region of interest" description="Disordered" evidence="6">
    <location>
        <begin position="51"/>
        <end position="78"/>
    </location>
</feature>
<dbReference type="InterPro" id="IPR007630">
    <property type="entry name" value="RNA_pol_sigma70_r4"/>
</dbReference>
<name>A0ABU2CNK7_9MICO</name>
<evidence type="ECO:0000313" key="9">
    <source>
        <dbReference type="Proteomes" id="UP001183585"/>
    </source>
</evidence>
<evidence type="ECO:0000256" key="6">
    <source>
        <dbReference type="SAM" id="MobiDB-lite"/>
    </source>
</evidence>
<comment type="similarity">
    <text evidence="1">Belongs to the sigma-70 factor family. ECF subfamily.</text>
</comment>
<dbReference type="InterPro" id="IPR039425">
    <property type="entry name" value="RNA_pol_sigma-70-like"/>
</dbReference>
<dbReference type="PANTHER" id="PTHR43133">
    <property type="entry name" value="RNA POLYMERASE ECF-TYPE SIGMA FACTO"/>
    <property type="match status" value="1"/>
</dbReference>
<dbReference type="RefSeq" id="WP_274991712.1">
    <property type="nucleotide sequence ID" value="NZ_JAJQQP010000001.1"/>
</dbReference>
<accession>A0ABU2CNK7</accession>
<dbReference type="Gene3D" id="1.10.10.10">
    <property type="entry name" value="Winged helix-like DNA-binding domain superfamily/Winged helix DNA-binding domain"/>
    <property type="match status" value="1"/>
</dbReference>
<sequence length="208" mass="22911">MGWHEDLELLAAERGGVLVGYAYALCGDVRQAEDLVQEALVKYCSRLVRPGGRRGAAASGMRTVPLDGPRDRPGGPPERRAVEYAEAYVRRMVLNLYLDGWRRRKRWADIEPRIATDDHVRFPDSGVTARADVVQALSRLSPRQRACVVLRYFEDMTIDQVAETLGNAPGTVKRHLHDALHVLRDVLDPAGSATTGPAGSATTEGARR</sequence>
<dbReference type="NCBIfam" id="TIGR02937">
    <property type="entry name" value="sigma70-ECF"/>
    <property type="match status" value="1"/>
</dbReference>
<evidence type="ECO:0000313" key="8">
    <source>
        <dbReference type="EMBL" id="MDR7382928.1"/>
    </source>
</evidence>
<evidence type="ECO:0000256" key="3">
    <source>
        <dbReference type="ARBA" id="ARBA00023082"/>
    </source>
</evidence>
<dbReference type="EMBL" id="JAVDYE010000001">
    <property type="protein sequence ID" value="MDR7382928.1"/>
    <property type="molecule type" value="Genomic_DNA"/>
</dbReference>
<dbReference type="SUPFAM" id="SSF88946">
    <property type="entry name" value="Sigma2 domain of RNA polymerase sigma factors"/>
    <property type="match status" value="1"/>
</dbReference>
<feature type="compositionally biased region" description="Basic and acidic residues" evidence="6">
    <location>
        <begin position="68"/>
        <end position="78"/>
    </location>
</feature>
<dbReference type="CDD" id="cd06171">
    <property type="entry name" value="Sigma70_r4"/>
    <property type="match status" value="1"/>
</dbReference>
<dbReference type="Pfam" id="PF04545">
    <property type="entry name" value="Sigma70_r4"/>
    <property type="match status" value="1"/>
</dbReference>
<protein>
    <submittedName>
        <fullName evidence="8">RNA polymerase sigma-70 factor (ECF subfamily)</fullName>
    </submittedName>
</protein>
<evidence type="ECO:0000256" key="2">
    <source>
        <dbReference type="ARBA" id="ARBA00023015"/>
    </source>
</evidence>
<dbReference type="InterPro" id="IPR013325">
    <property type="entry name" value="RNA_pol_sigma_r2"/>
</dbReference>
<keyword evidence="2" id="KW-0805">Transcription regulation</keyword>
<keyword evidence="4" id="KW-0238">DNA-binding</keyword>
<evidence type="ECO:0000256" key="4">
    <source>
        <dbReference type="ARBA" id="ARBA00023125"/>
    </source>
</evidence>
<feature type="domain" description="RNA polymerase sigma-70 region 4" evidence="7">
    <location>
        <begin position="136"/>
        <end position="184"/>
    </location>
</feature>
<comment type="caution">
    <text evidence="8">The sequence shown here is derived from an EMBL/GenBank/DDBJ whole genome shotgun (WGS) entry which is preliminary data.</text>
</comment>
<reference evidence="8 9" key="1">
    <citation type="submission" date="2023-07" db="EMBL/GenBank/DDBJ databases">
        <title>Sequencing the genomes of 1000 actinobacteria strains.</title>
        <authorList>
            <person name="Klenk H.-P."/>
        </authorList>
    </citation>
    <scope>NUCLEOTIDE SEQUENCE [LARGE SCALE GENOMIC DNA]</scope>
    <source>
        <strain evidence="8 9">DSM 45554</strain>
    </source>
</reference>
<dbReference type="InterPro" id="IPR013324">
    <property type="entry name" value="RNA_pol_sigma_r3/r4-like"/>
</dbReference>
<gene>
    <name evidence="8" type="ORF">J2S48_002443</name>
</gene>